<dbReference type="Proteomes" id="UP001378960">
    <property type="component" value="Unassembled WGS sequence"/>
</dbReference>
<dbReference type="InterPro" id="IPR040150">
    <property type="entry name" value="Iwr1"/>
</dbReference>
<dbReference type="PANTHER" id="PTHR28063">
    <property type="entry name" value="RNA POLYMERASE II NUCLEAR LOCALIZATION PROTEIN IWR1"/>
    <property type="match status" value="1"/>
</dbReference>
<keyword evidence="5" id="KW-1185">Reference proteome</keyword>
<comment type="caution">
    <text evidence="4">The sequence shown here is derived from an EMBL/GenBank/DDBJ whole genome shotgun (WGS) entry which is preliminary data.</text>
</comment>
<proteinExistence type="inferred from homology"/>
<protein>
    <submittedName>
        <fullName evidence="4">Iwr1 protein</fullName>
    </submittedName>
</protein>
<reference evidence="4 5" key="1">
    <citation type="journal article" date="2023" name="Elife">
        <title>Identification of key yeast species and microbe-microbe interactions impacting larval growth of Drosophila in the wild.</title>
        <authorList>
            <person name="Mure A."/>
            <person name="Sugiura Y."/>
            <person name="Maeda R."/>
            <person name="Honda K."/>
            <person name="Sakurai N."/>
            <person name="Takahashi Y."/>
            <person name="Watada M."/>
            <person name="Katoh T."/>
            <person name="Gotoh A."/>
            <person name="Gotoh Y."/>
            <person name="Taniguchi I."/>
            <person name="Nakamura K."/>
            <person name="Hayashi T."/>
            <person name="Katayama T."/>
            <person name="Uemura T."/>
            <person name="Hattori Y."/>
        </authorList>
    </citation>
    <scope>NUCLEOTIDE SEQUENCE [LARGE SCALE GENOMIC DNA]</scope>
    <source>
        <strain evidence="4 5">PK-24</strain>
    </source>
</reference>
<feature type="region of interest" description="Disordered" evidence="2">
    <location>
        <begin position="168"/>
        <end position="191"/>
    </location>
</feature>
<accession>A0AAV5R952</accession>
<feature type="compositionally biased region" description="Low complexity" evidence="2">
    <location>
        <begin position="174"/>
        <end position="190"/>
    </location>
</feature>
<dbReference type="GO" id="GO:0006606">
    <property type="term" value="P:protein import into nucleus"/>
    <property type="evidence" value="ECO:0007669"/>
    <property type="project" value="InterPro"/>
</dbReference>
<name>A0AAV5R952_PICKL</name>
<dbReference type="EMBL" id="BTGB01000009">
    <property type="protein sequence ID" value="GMM48099.1"/>
    <property type="molecule type" value="Genomic_DNA"/>
</dbReference>
<evidence type="ECO:0000256" key="1">
    <source>
        <dbReference type="ARBA" id="ARBA00010218"/>
    </source>
</evidence>
<dbReference type="GO" id="GO:0005737">
    <property type="term" value="C:cytoplasm"/>
    <property type="evidence" value="ECO:0007669"/>
    <property type="project" value="TreeGrafter"/>
</dbReference>
<evidence type="ECO:0000313" key="5">
    <source>
        <dbReference type="Proteomes" id="UP001378960"/>
    </source>
</evidence>
<evidence type="ECO:0000259" key="3">
    <source>
        <dbReference type="Pfam" id="PF08574"/>
    </source>
</evidence>
<sequence length="400" mass="46655">MNKEPPQILRVKRKRTDDPLQALVMETSRRRIKRPKYIFRLQRTEQNDIKDQTTVLSTISGVQNNRPVYNIPSKNGKNVNYEVGKLIDKFSPFDLKRQSNESTKIQSELQKAQFEDNEKPVELNPQLLEMLNDYLKDNDETVVNNSVKLPKRRQSSVSQSALSDGAFNRSTLLNSNSNDNGNDNDNAIVNDDNDYEDYVYDVYYRDKAVSKRWETENIGYIKFDDDDLEDFENDNDLTMISDDEDSNDENFYRNDYPEDEDSGYDDDSPDFLSDMESMGINEPSDDQDDEFVILNDKRRFSKTDFLRSEGVQSLNVEDFRGIRNQIDETYGDNEDDLDDDDEFGNQIDDAIDEAMDDNSSYTESFTRNEFFSTDRDDPIAIHRDRIFGKLQNMLDDDDLN</sequence>
<gene>
    <name evidence="4" type="ORF">DAPK24_046970</name>
</gene>
<organism evidence="4 5">
    <name type="scientific">Pichia kluyveri</name>
    <name type="common">Yeast</name>
    <dbReference type="NCBI Taxonomy" id="36015"/>
    <lineage>
        <taxon>Eukaryota</taxon>
        <taxon>Fungi</taxon>
        <taxon>Dikarya</taxon>
        <taxon>Ascomycota</taxon>
        <taxon>Saccharomycotina</taxon>
        <taxon>Pichiomycetes</taxon>
        <taxon>Pichiales</taxon>
        <taxon>Pichiaceae</taxon>
        <taxon>Pichia</taxon>
    </lineage>
</organism>
<dbReference type="InterPro" id="IPR013883">
    <property type="entry name" value="TF_Iwr1_dom"/>
</dbReference>
<dbReference type="AlphaFoldDB" id="A0AAV5R952"/>
<feature type="region of interest" description="Disordered" evidence="2">
    <location>
        <begin position="234"/>
        <end position="268"/>
    </location>
</feature>
<dbReference type="PANTHER" id="PTHR28063:SF1">
    <property type="entry name" value="RNA POLYMERASE II NUCLEAR LOCALIZATION PROTEIN IWR1"/>
    <property type="match status" value="1"/>
</dbReference>
<feature type="domain" description="Transcription factor Iwr1" evidence="3">
    <location>
        <begin position="196"/>
        <end position="260"/>
    </location>
</feature>
<evidence type="ECO:0000256" key="2">
    <source>
        <dbReference type="SAM" id="MobiDB-lite"/>
    </source>
</evidence>
<evidence type="ECO:0000313" key="4">
    <source>
        <dbReference type="EMBL" id="GMM48099.1"/>
    </source>
</evidence>
<comment type="similarity">
    <text evidence="1">Belongs to the IWR1/SLC7A6OS family.</text>
</comment>
<dbReference type="Pfam" id="PF08574">
    <property type="entry name" value="Iwr1"/>
    <property type="match status" value="1"/>
</dbReference>
<feature type="compositionally biased region" description="Acidic residues" evidence="2">
    <location>
        <begin position="234"/>
        <end position="248"/>
    </location>
</feature>
<feature type="compositionally biased region" description="Acidic residues" evidence="2">
    <location>
        <begin position="257"/>
        <end position="268"/>
    </location>
</feature>